<evidence type="ECO:0000313" key="7">
    <source>
        <dbReference type="EMBL" id="CAL4781114.1"/>
    </source>
</evidence>
<dbReference type="InterPro" id="IPR021133">
    <property type="entry name" value="HEAT_type_2"/>
</dbReference>
<dbReference type="InterPro" id="IPR004155">
    <property type="entry name" value="PBS_lyase_HEAT"/>
</dbReference>
<dbReference type="EMBL" id="CAMXCT010001879">
    <property type="protein sequence ID" value="CAI3993802.1"/>
    <property type="molecule type" value="Genomic_DNA"/>
</dbReference>
<reference evidence="6" key="2">
    <citation type="submission" date="2024-04" db="EMBL/GenBank/DDBJ databases">
        <authorList>
            <person name="Chen Y."/>
            <person name="Shah S."/>
            <person name="Dougan E. K."/>
            <person name="Thang M."/>
            <person name="Chan C."/>
        </authorList>
    </citation>
    <scope>NUCLEOTIDE SEQUENCE [LARGE SCALE GENOMIC DNA]</scope>
</reference>
<evidence type="ECO:0000256" key="3">
    <source>
        <dbReference type="SAM" id="MobiDB-lite"/>
    </source>
</evidence>
<reference evidence="5" key="1">
    <citation type="submission" date="2022-10" db="EMBL/GenBank/DDBJ databases">
        <authorList>
            <person name="Chen Y."/>
            <person name="Dougan E. K."/>
            <person name="Chan C."/>
            <person name="Rhodes N."/>
            <person name="Thang M."/>
        </authorList>
    </citation>
    <scope>NUCLEOTIDE SEQUENCE</scope>
</reference>
<dbReference type="Gene3D" id="3.30.710.10">
    <property type="entry name" value="Potassium Channel Kv1.1, Chain A"/>
    <property type="match status" value="1"/>
</dbReference>
<dbReference type="PROSITE" id="PS50077">
    <property type="entry name" value="HEAT_REPEAT"/>
    <property type="match status" value="1"/>
</dbReference>
<keyword evidence="8" id="KW-1185">Reference proteome</keyword>
<dbReference type="InterPro" id="IPR011989">
    <property type="entry name" value="ARM-like"/>
</dbReference>
<dbReference type="GO" id="GO:0016491">
    <property type="term" value="F:oxidoreductase activity"/>
    <property type="evidence" value="ECO:0007669"/>
    <property type="project" value="TreeGrafter"/>
</dbReference>
<dbReference type="Pfam" id="PF13646">
    <property type="entry name" value="HEAT_2"/>
    <property type="match status" value="2"/>
</dbReference>
<feature type="repeat" description="HEAT" evidence="2">
    <location>
        <begin position="609"/>
        <end position="647"/>
    </location>
</feature>
<name>A0A9P1G1A2_9DINO</name>
<dbReference type="SMART" id="SM00567">
    <property type="entry name" value="EZ_HEAT"/>
    <property type="match status" value="4"/>
</dbReference>
<accession>A0A9P1G1A2</accession>
<evidence type="ECO:0000313" key="6">
    <source>
        <dbReference type="EMBL" id="CAL1147177.1"/>
    </source>
</evidence>
<organism evidence="5">
    <name type="scientific">Cladocopium goreaui</name>
    <dbReference type="NCBI Taxonomy" id="2562237"/>
    <lineage>
        <taxon>Eukaryota</taxon>
        <taxon>Sar</taxon>
        <taxon>Alveolata</taxon>
        <taxon>Dinophyceae</taxon>
        <taxon>Suessiales</taxon>
        <taxon>Symbiodiniaceae</taxon>
        <taxon>Cladocopium</taxon>
    </lineage>
</organism>
<dbReference type="SUPFAM" id="SSF54695">
    <property type="entry name" value="POZ domain"/>
    <property type="match status" value="1"/>
</dbReference>
<feature type="domain" description="BTB" evidence="4">
    <location>
        <begin position="174"/>
        <end position="234"/>
    </location>
</feature>
<dbReference type="CDD" id="cd18186">
    <property type="entry name" value="BTB_POZ_ZBTB_KLHL-like"/>
    <property type="match status" value="1"/>
</dbReference>
<dbReference type="InterPro" id="IPR016024">
    <property type="entry name" value="ARM-type_fold"/>
</dbReference>
<dbReference type="SMART" id="SM00225">
    <property type="entry name" value="BTB"/>
    <property type="match status" value="1"/>
</dbReference>
<evidence type="ECO:0000313" key="8">
    <source>
        <dbReference type="Proteomes" id="UP001152797"/>
    </source>
</evidence>
<dbReference type="SUPFAM" id="SSF48371">
    <property type="entry name" value="ARM repeat"/>
    <property type="match status" value="1"/>
</dbReference>
<feature type="region of interest" description="Disordered" evidence="3">
    <location>
        <begin position="330"/>
        <end position="357"/>
    </location>
</feature>
<evidence type="ECO:0000256" key="2">
    <source>
        <dbReference type="PROSITE-ProRule" id="PRU00103"/>
    </source>
</evidence>
<dbReference type="PROSITE" id="PS50097">
    <property type="entry name" value="BTB"/>
    <property type="match status" value="1"/>
</dbReference>
<dbReference type="AlphaFoldDB" id="A0A9P1G1A2"/>
<dbReference type="Pfam" id="PF00651">
    <property type="entry name" value="BTB"/>
    <property type="match status" value="1"/>
</dbReference>
<evidence type="ECO:0000313" key="5">
    <source>
        <dbReference type="EMBL" id="CAI3993802.1"/>
    </source>
</evidence>
<protein>
    <submittedName>
        <fullName evidence="7">TD and POZ domain-containing protein 4</fullName>
    </submittedName>
</protein>
<comment type="caution">
    <text evidence="5">The sequence shown here is derived from an EMBL/GenBank/DDBJ whole genome shotgun (WGS) entry which is preliminary data.</text>
</comment>
<comment type="function">
    <text evidence="1">Catalyzes the hydroxylation of the N(6)-(4-aminobutyl)-L-lysine intermediate produced by deoxyhypusine synthase/DHPS on a critical lysine of the eukaryotic translation initiation factor 5A/eIF-5A. This is the second step of the post-translational modification of that lysine into an unusual amino acid residue named hypusine. Hypusination is unique to mature eIF-5A factor and is essential for its function.</text>
</comment>
<evidence type="ECO:0000259" key="4">
    <source>
        <dbReference type="PROSITE" id="PS50097"/>
    </source>
</evidence>
<dbReference type="InterPro" id="IPR011333">
    <property type="entry name" value="SKP1/BTB/POZ_sf"/>
</dbReference>
<dbReference type="Gene3D" id="1.25.10.10">
    <property type="entry name" value="Leucine-rich Repeat Variant"/>
    <property type="match status" value="2"/>
</dbReference>
<evidence type="ECO:0000256" key="1">
    <source>
        <dbReference type="ARBA" id="ARBA00045876"/>
    </source>
</evidence>
<sequence length="894" mass="97733">MSAQMGQAEQAELLFAFLEDFTPLEELKKMNLEGFDWSSRDETGKTLLVFAIQHALYSPRLDNALKTIDWLIYSGASVQQKCTGGKSVHVFEEKPDKPRIDVECQGLSAISFVRALQRKMRAKLEHWKDQEAFLAKVVKSFAVACFPSPARRRVSIDEGIAELWEKSLAAKDSHDLTIVTADDVVTAHGHMLKAASSVVTAMLESPMKEGKAYRIEIKDTSSKALSLFLEILYTCSAQEVPDHETALGALDLAHRWQVEVVVAILADLLAGMINDESFQTIAEHAVLKGLERLKTAAQRFGAESEKVQANRPRVVQFQSRLKLTSKLGASRLPRRSSSTDRHRSPSQSPNASGCEAVGVESRVEWKLPEGTEQFTVLLVGGSDGLCDTIRLREVNQHFRHLAEDAARWHLQDRDPSIRIEALKAAILAAENGKHGRITEVLDCMTDSDAAMRLLATTALSYLMDETDLEAPQARAAGLLCFLDNDSEVRHAAKGLLSAVGFGHCSIVHGLSSIVSCRKEAWLRQEAVEALAHLAQRGDTEAFAVVVRALNDPDLDVRREAVAALGDVAPFGDANGTALLCECSTDPDPTVRCALAHASTIISPWGDESMTTALLSLLEDSHYEVRARAVDALGAVAKPSKQEVVEALMACAQDSQERVRSAVQRSLALLALDPPVGQVVLPSPEPIEGLKSQKAAVLRRESTEHKQDLPPSLALLLNSKGFLCMSRSSKILMEGPLPALSVAFDALVAAPDAPVFWRHPRARFVTVTPSSVTQLCQDHAQRSCREVLHFGYEYLADDISSHLRAFALDHVADVLLAELTRCQKVLLTFAKAFWPRAPHVLFVYEPNALGFEASALDAMLGALCAWSGGLLLATQQAMEGGTWERWSLEDVAMGC</sequence>
<gene>
    <name evidence="5" type="ORF">C1SCF055_LOCUS20513</name>
</gene>
<dbReference type="EMBL" id="CAMXCT020001879">
    <property type="protein sequence ID" value="CAL1147177.1"/>
    <property type="molecule type" value="Genomic_DNA"/>
</dbReference>
<dbReference type="InterPro" id="IPR000210">
    <property type="entry name" value="BTB/POZ_dom"/>
</dbReference>
<dbReference type="PANTHER" id="PTHR12697:SF5">
    <property type="entry name" value="DEOXYHYPUSINE HYDROXYLASE"/>
    <property type="match status" value="1"/>
</dbReference>
<dbReference type="EMBL" id="CAMXCT030001879">
    <property type="protein sequence ID" value="CAL4781114.1"/>
    <property type="molecule type" value="Genomic_DNA"/>
</dbReference>
<dbReference type="OrthoDB" id="416213at2759"/>
<proteinExistence type="predicted"/>
<dbReference type="Proteomes" id="UP001152797">
    <property type="component" value="Unassembled WGS sequence"/>
</dbReference>
<dbReference type="PANTHER" id="PTHR12697">
    <property type="entry name" value="PBS LYASE HEAT-LIKE PROTEIN"/>
    <property type="match status" value="1"/>
</dbReference>